<feature type="domain" description="CRISPR type III-associated protein" evidence="2">
    <location>
        <begin position="8"/>
        <end position="144"/>
    </location>
</feature>
<evidence type="ECO:0000313" key="4">
    <source>
        <dbReference type="Proteomes" id="UP000464330"/>
    </source>
</evidence>
<dbReference type="NCBIfam" id="TIGR01894">
    <property type="entry name" value="cas_TM1795_cmr1"/>
    <property type="match status" value="1"/>
</dbReference>
<dbReference type="EMBL" id="CP019717">
    <property type="protein sequence ID" value="QHZ49648.1"/>
    <property type="molecule type" value="Genomic_DNA"/>
</dbReference>
<name>A0A6C0QMZ0_9BACL</name>
<keyword evidence="1" id="KW-0051">Antiviral defense</keyword>
<protein>
    <submittedName>
        <fullName evidence="3">CRISPR-associated RAMP Cmr1 family protein</fullName>
    </submittedName>
</protein>
<evidence type="ECO:0000259" key="2">
    <source>
        <dbReference type="Pfam" id="PF03787"/>
    </source>
</evidence>
<dbReference type="Pfam" id="PF03787">
    <property type="entry name" value="RAMPs"/>
    <property type="match status" value="1"/>
</dbReference>
<dbReference type="Proteomes" id="UP000464330">
    <property type="component" value="Chromosome"/>
</dbReference>
<gene>
    <name evidence="3" type="ORF">ERICV_00452</name>
</gene>
<dbReference type="RefSeq" id="WP_024093106.1">
    <property type="nucleotide sequence ID" value="NZ_CP019717.1"/>
</dbReference>
<dbReference type="AlphaFoldDB" id="A0A6C0QMZ0"/>
<evidence type="ECO:0000256" key="1">
    <source>
        <dbReference type="ARBA" id="ARBA00023118"/>
    </source>
</evidence>
<accession>A0A6C0QMZ0</accession>
<reference evidence="3 4" key="1">
    <citation type="journal article" date="2020" name="Int. J. Med. Microbiol.">
        <title>Discovery of Paenibacillus larvae ERIC V: Phenotypic and genomic comparison to genotypes ERIC I-IV reveal different inventories of virulence factors which correlate with epidemiological prevalences of American Foulbrood.</title>
        <authorList>
            <person name="Beims H."/>
            <person name="Bunk B."/>
            <person name="Erler S."/>
            <person name="Mohr K.I."/>
            <person name="Sproer C."/>
            <person name="Pradella S."/>
            <person name="Gunther G."/>
            <person name="Rohde M."/>
            <person name="von der Ohe W."/>
            <person name="Steinert M."/>
        </authorList>
    </citation>
    <scope>NUCLEOTIDE SEQUENCE [LARGE SCALE GENOMIC DNA]</scope>
    <source>
        <strain evidence="3">Eric_V</strain>
    </source>
</reference>
<organism evidence="3 4">
    <name type="scientific">Paenibacillus larvae subsp. larvae</name>
    <dbReference type="NCBI Taxonomy" id="147375"/>
    <lineage>
        <taxon>Bacteria</taxon>
        <taxon>Bacillati</taxon>
        <taxon>Bacillota</taxon>
        <taxon>Bacilli</taxon>
        <taxon>Bacillales</taxon>
        <taxon>Paenibacillaceae</taxon>
        <taxon>Paenibacillus</taxon>
    </lineage>
</organism>
<dbReference type="InterPro" id="IPR005537">
    <property type="entry name" value="RAMP_III_fam"/>
</dbReference>
<dbReference type="InterPro" id="IPR007522">
    <property type="entry name" value="CRISPR-assoc_prot_TM1795"/>
</dbReference>
<evidence type="ECO:0000313" key="3">
    <source>
        <dbReference type="EMBL" id="QHZ49648.1"/>
    </source>
</evidence>
<sequence length="310" mass="35225">MEKHTIHCEIITPMFSSGADRNKAELRAPELKALVRYVYRIASKTIKPKELYEQETRLFGNAEHHASPIRLQVIDKGLAKRNKALLLHKSSKEVECFSEGGAFDIVLRKFLSKGEDLQFYQNLIVLSLILGGLGKRSRRGRGCFVMADSGEYTPYLTLPNLLPWITEQLNLMNGQAANSEHRTYVFEQGKIIVHPKAKVHWNQYTRPVIEEIRLGQPIPKTESFLRKVDIASHKIKSTYPSERNLFATGYAGKGRLASSLLVSVTRTSDGQLLPIYTFVKAVVNNRNNNQTLDIDHEERNTMISFIEGRT</sequence>
<dbReference type="GO" id="GO:0051607">
    <property type="term" value="P:defense response to virus"/>
    <property type="evidence" value="ECO:0007669"/>
    <property type="project" value="UniProtKB-KW"/>
</dbReference>
<proteinExistence type="predicted"/>